<dbReference type="EMBL" id="CAEZUU010000014">
    <property type="protein sequence ID" value="CAB4606336.1"/>
    <property type="molecule type" value="Genomic_DNA"/>
</dbReference>
<evidence type="ECO:0000259" key="2">
    <source>
        <dbReference type="Pfam" id="PF00534"/>
    </source>
</evidence>
<feature type="compositionally biased region" description="Basic residues" evidence="1">
    <location>
        <begin position="463"/>
        <end position="475"/>
    </location>
</feature>
<dbReference type="InterPro" id="IPR050194">
    <property type="entry name" value="Glycosyltransferase_grp1"/>
</dbReference>
<evidence type="ECO:0000256" key="1">
    <source>
        <dbReference type="SAM" id="MobiDB-lite"/>
    </source>
</evidence>
<gene>
    <name evidence="4" type="ORF">UFOPK1857_00141</name>
</gene>
<protein>
    <submittedName>
        <fullName evidence="4">Unannotated protein</fullName>
    </submittedName>
</protein>
<dbReference type="InterPro" id="IPR028098">
    <property type="entry name" value="Glyco_trans_4-like_N"/>
</dbReference>
<proteinExistence type="predicted"/>
<name>A0A6J6GZI7_9ZZZZ</name>
<dbReference type="GO" id="GO:0016757">
    <property type="term" value="F:glycosyltransferase activity"/>
    <property type="evidence" value="ECO:0007669"/>
    <property type="project" value="InterPro"/>
</dbReference>
<dbReference type="AlphaFoldDB" id="A0A6J6GZI7"/>
<dbReference type="InterPro" id="IPR001296">
    <property type="entry name" value="Glyco_trans_1"/>
</dbReference>
<reference evidence="4" key="1">
    <citation type="submission" date="2020-05" db="EMBL/GenBank/DDBJ databases">
        <authorList>
            <person name="Chiriac C."/>
            <person name="Salcher M."/>
            <person name="Ghai R."/>
            <person name="Kavagutti S V."/>
        </authorList>
    </citation>
    <scope>NUCLEOTIDE SEQUENCE</scope>
</reference>
<dbReference type="Gene3D" id="3.40.50.2000">
    <property type="entry name" value="Glycogen Phosphorylase B"/>
    <property type="match status" value="2"/>
</dbReference>
<feature type="region of interest" description="Disordered" evidence="1">
    <location>
        <begin position="461"/>
        <end position="487"/>
    </location>
</feature>
<organism evidence="4">
    <name type="scientific">freshwater metagenome</name>
    <dbReference type="NCBI Taxonomy" id="449393"/>
    <lineage>
        <taxon>unclassified sequences</taxon>
        <taxon>metagenomes</taxon>
        <taxon>ecological metagenomes</taxon>
    </lineage>
</organism>
<dbReference type="Pfam" id="PF00534">
    <property type="entry name" value="Glycos_transf_1"/>
    <property type="match status" value="1"/>
</dbReference>
<dbReference type="PANTHER" id="PTHR45947">
    <property type="entry name" value="SULFOQUINOVOSYL TRANSFERASE SQD2"/>
    <property type="match status" value="1"/>
</dbReference>
<feature type="domain" description="Glycosyl transferase family 1" evidence="2">
    <location>
        <begin position="213"/>
        <end position="371"/>
    </location>
</feature>
<feature type="domain" description="Glycosyltransferase subfamily 4-like N-terminal" evidence="3">
    <location>
        <begin position="26"/>
        <end position="207"/>
    </location>
</feature>
<feature type="compositionally biased region" description="Basic and acidic residues" evidence="1">
    <location>
        <begin position="478"/>
        <end position="487"/>
    </location>
</feature>
<dbReference type="Pfam" id="PF13439">
    <property type="entry name" value="Glyco_transf_4"/>
    <property type="match status" value="1"/>
</dbReference>
<evidence type="ECO:0000259" key="3">
    <source>
        <dbReference type="Pfam" id="PF13439"/>
    </source>
</evidence>
<dbReference type="SUPFAM" id="SSF53756">
    <property type="entry name" value="UDP-Glycosyltransferase/glycogen phosphorylase"/>
    <property type="match status" value="1"/>
</dbReference>
<accession>A0A6J6GZI7</accession>
<evidence type="ECO:0000313" key="4">
    <source>
        <dbReference type="EMBL" id="CAB4606336.1"/>
    </source>
</evidence>
<sequence length="487" mass="54219">MTPATTPVANKPLTIVIGCDTFPPDINGAARFAERLAGGLARHGHDVHIVAAAYDSNHGSFTEIHDGQAMTVHRIKSFRIPQHKTLRYVWPFTLKAKTDEILRKVKPDAVHIQSHLIMGRYLVKSAKQQGIRLLATNHIMPENLIQYSVIIPKFFEKTAMKMAWADAGRVLKQVDFITTPTRRAAELLEAAAGVNDVLAISCGIDASKFANATPTTNETPRILFLGRLDYEKHIHNLLKAVAMLPKKLNTQVEIVGDGGERKHLEDLALELGIAKQVKFLGHITEEELPKAYERATVFAMPSIAELQSIATMEAMASGRPVVAANAMALPHLVHDGDNGYLFEPDDVQQFADRLKKILTADQVELDRLSENSLHLIQSHDIERTLSIFEGLYRGDQESDRTSDDNSETYTQAIGVLPEPLHNRVVELRERAKALREAAADLRGEVVDEVREKLEDLREEVKKSAKKTATKAKKVVKNATERLKNDED</sequence>
<dbReference type="PANTHER" id="PTHR45947:SF3">
    <property type="entry name" value="SULFOQUINOVOSYL TRANSFERASE SQD2"/>
    <property type="match status" value="1"/>
</dbReference>